<dbReference type="Gene3D" id="2.50.20.10">
    <property type="entry name" value="Lipoprotein localisation LolA/LolB/LppX"/>
    <property type="match status" value="1"/>
</dbReference>
<gene>
    <name evidence="3" type="ORF">ElyMa_003155900</name>
</gene>
<feature type="chain" id="PRO_5043595953" description="Uncharacterized protein TP-0789 domain-containing protein" evidence="1">
    <location>
        <begin position="22"/>
        <end position="665"/>
    </location>
</feature>
<keyword evidence="4" id="KW-1185">Reference proteome</keyword>
<accession>A0AAV4IUP7</accession>
<dbReference type="CDD" id="cd16329">
    <property type="entry name" value="LolA_like"/>
    <property type="match status" value="1"/>
</dbReference>
<dbReference type="InterPro" id="IPR033399">
    <property type="entry name" value="TP_0789-like"/>
</dbReference>
<dbReference type="AlphaFoldDB" id="A0AAV4IUP7"/>
<reference evidence="3 4" key="1">
    <citation type="journal article" date="2021" name="Elife">
        <title>Chloroplast acquisition without the gene transfer in kleptoplastic sea slugs, Plakobranchus ocellatus.</title>
        <authorList>
            <person name="Maeda T."/>
            <person name="Takahashi S."/>
            <person name="Yoshida T."/>
            <person name="Shimamura S."/>
            <person name="Takaki Y."/>
            <person name="Nagai Y."/>
            <person name="Toyoda A."/>
            <person name="Suzuki Y."/>
            <person name="Arimoto A."/>
            <person name="Ishii H."/>
            <person name="Satoh N."/>
            <person name="Nishiyama T."/>
            <person name="Hasebe M."/>
            <person name="Maruyama T."/>
            <person name="Minagawa J."/>
            <person name="Obokata J."/>
            <person name="Shigenobu S."/>
        </authorList>
    </citation>
    <scope>NUCLEOTIDE SEQUENCE [LARGE SCALE GENOMIC DNA]</scope>
</reference>
<feature type="domain" description="Uncharacterized protein TP-0789" evidence="2">
    <location>
        <begin position="77"/>
        <end position="235"/>
    </location>
</feature>
<keyword evidence="1" id="KW-0732">Signal</keyword>
<name>A0AAV4IUP7_9GAST</name>
<proteinExistence type="predicted"/>
<dbReference type="Proteomes" id="UP000762676">
    <property type="component" value="Unassembled WGS sequence"/>
</dbReference>
<dbReference type="EMBL" id="BMAT01006509">
    <property type="protein sequence ID" value="GFS14164.1"/>
    <property type="molecule type" value="Genomic_DNA"/>
</dbReference>
<evidence type="ECO:0000256" key="1">
    <source>
        <dbReference type="SAM" id="SignalP"/>
    </source>
</evidence>
<evidence type="ECO:0000313" key="3">
    <source>
        <dbReference type="EMBL" id="GFS14164.1"/>
    </source>
</evidence>
<dbReference type="Pfam" id="PF17131">
    <property type="entry name" value="LolA_like"/>
    <property type="match status" value="1"/>
</dbReference>
<comment type="caution">
    <text evidence="3">The sequence shown here is derived from an EMBL/GenBank/DDBJ whole genome shotgun (WGS) entry which is preliminary data.</text>
</comment>
<protein>
    <recommendedName>
        <fullName evidence="2">Uncharacterized protein TP-0789 domain-containing protein</fullName>
    </recommendedName>
</protein>
<sequence>MGKRMIALAAMVATLPVLSTSASTPEQKGLDIARQAEAKGNGFVDSKAELEMVLINARGEENHRKLRQMTLEGADSDDKSLMVFLSPKDQKGTALLTHASKDDDEQWLYLPAVKRVKRIVSRNKSGPFVGSEFSYEDLNPQNVDDYTYKYLREEPCSDDSAAQTCHVMEQFPLDKHSGYSRLVVWLDQEELRLQKIDFYDRKDSLLKTMTVSGYQQYSDQFWRPESSLMINHQTGVVIFLLVNLWSSFACGNEWSGKLSLETRQFFHKGLQRQPRSHYSTSGTLDYYTDWNDGYDSFSFSGFARLDSADEERTHADIRELSWIHVADEYELRTGIRKVFWGVTEGIHLVDIINQTDLVEGFDGEEKLGQPMVNLSFERDWGLVDLFILPWFRERTFPGDDGRLRIPVPVNTHDAVYASGAGQHRLDVAARWSHSLGYLEIGLSHFSGTSREPRFTLQTFGDNGQGIPTGAELVPVYETIDQTGLEMQYSLADWVLKLEAISRSGQGRRFSALTTGIEYTQVGIFDSRIDLGWVVEYAFDDRKRLAPAGNMEHDILLATRWNFNDADSSYALAGLFWDHVSHERLFSLEANTRLTENLLLNINLLLVDSRALKTDDASRLASIIDPASPQSGINAATEEVLDYYSVRKMGFIRQDDHLEVELSWYF</sequence>
<evidence type="ECO:0000313" key="4">
    <source>
        <dbReference type="Proteomes" id="UP000762676"/>
    </source>
</evidence>
<evidence type="ECO:0000259" key="2">
    <source>
        <dbReference type="Pfam" id="PF17131"/>
    </source>
</evidence>
<feature type="signal peptide" evidence="1">
    <location>
        <begin position="1"/>
        <end position="21"/>
    </location>
</feature>
<organism evidence="3 4">
    <name type="scientific">Elysia marginata</name>
    <dbReference type="NCBI Taxonomy" id="1093978"/>
    <lineage>
        <taxon>Eukaryota</taxon>
        <taxon>Metazoa</taxon>
        <taxon>Spiralia</taxon>
        <taxon>Lophotrochozoa</taxon>
        <taxon>Mollusca</taxon>
        <taxon>Gastropoda</taxon>
        <taxon>Heterobranchia</taxon>
        <taxon>Euthyneura</taxon>
        <taxon>Panpulmonata</taxon>
        <taxon>Sacoglossa</taxon>
        <taxon>Placobranchoidea</taxon>
        <taxon>Plakobranchidae</taxon>
        <taxon>Elysia</taxon>
    </lineage>
</organism>